<protein>
    <submittedName>
        <fullName evidence="2">Uncharacterized protein</fullName>
    </submittedName>
</protein>
<keyword evidence="1" id="KW-1133">Transmembrane helix</keyword>
<reference evidence="2" key="2">
    <citation type="submission" date="2020-05" db="UniProtKB">
        <authorList>
            <consortium name="EnsemblMetazoa"/>
        </authorList>
    </citation>
    <scope>IDENTIFICATION</scope>
    <source>
        <strain evidence="2">Epiroticus2</strain>
    </source>
</reference>
<keyword evidence="1" id="KW-0812">Transmembrane</keyword>
<dbReference type="STRING" id="199890.A0A182NZD9"/>
<dbReference type="VEuPathDB" id="VectorBase:AEPI000019"/>
<dbReference type="AlphaFoldDB" id="A0A182NZD9"/>
<reference evidence="3" key="1">
    <citation type="submission" date="2013-03" db="EMBL/GenBank/DDBJ databases">
        <title>The Genome Sequence of Anopheles epiroticus epiroticus2.</title>
        <authorList>
            <consortium name="The Broad Institute Genomics Platform"/>
            <person name="Neafsey D.E."/>
            <person name="Howell P."/>
            <person name="Walker B."/>
            <person name="Young S.K."/>
            <person name="Zeng Q."/>
            <person name="Gargeya S."/>
            <person name="Fitzgerald M."/>
            <person name="Haas B."/>
            <person name="Abouelleil A."/>
            <person name="Allen A.W."/>
            <person name="Alvarado L."/>
            <person name="Arachchi H.M."/>
            <person name="Berlin A.M."/>
            <person name="Chapman S.B."/>
            <person name="Gainer-Dewar J."/>
            <person name="Goldberg J."/>
            <person name="Griggs A."/>
            <person name="Gujja S."/>
            <person name="Hansen M."/>
            <person name="Howarth C."/>
            <person name="Imamovic A."/>
            <person name="Ireland A."/>
            <person name="Larimer J."/>
            <person name="McCowan C."/>
            <person name="Murphy C."/>
            <person name="Pearson M."/>
            <person name="Poon T.W."/>
            <person name="Priest M."/>
            <person name="Roberts A."/>
            <person name="Saif S."/>
            <person name="Shea T."/>
            <person name="Sisk P."/>
            <person name="Sykes S."/>
            <person name="Wortman J."/>
            <person name="Nusbaum C."/>
            <person name="Birren B."/>
        </authorList>
    </citation>
    <scope>NUCLEOTIDE SEQUENCE [LARGE SCALE GENOMIC DNA]</scope>
    <source>
        <strain evidence="3">Epiroticus2</strain>
    </source>
</reference>
<evidence type="ECO:0000313" key="3">
    <source>
        <dbReference type="Proteomes" id="UP000075885"/>
    </source>
</evidence>
<proteinExistence type="predicted"/>
<sequence>MVTHRKPPFYRMCNDATLRRLPIFAVLFLNLFIDLTTIDGHVLPRPLVTSSITTTVTTTTTIPSAGDISVEHNFSTAGSENIGSITSASPSRSVPFDVSILSGISAIGSHASSVSSASESTEAGNQHTGTETYSATLNNTASGRVLVVVPENFAIGQLHQGFRNFVKLLHTNRSSVVSDSSDENDENDDIGDATLLDSLIQFRSWRDMVAFERWLEDPAFTTVLYMSDEGDSFIGYCDSLSTHLSAIYRKSVLFWPCPRMK</sequence>
<organism evidence="2 3">
    <name type="scientific">Anopheles epiroticus</name>
    <dbReference type="NCBI Taxonomy" id="199890"/>
    <lineage>
        <taxon>Eukaryota</taxon>
        <taxon>Metazoa</taxon>
        <taxon>Ecdysozoa</taxon>
        <taxon>Arthropoda</taxon>
        <taxon>Hexapoda</taxon>
        <taxon>Insecta</taxon>
        <taxon>Pterygota</taxon>
        <taxon>Neoptera</taxon>
        <taxon>Endopterygota</taxon>
        <taxon>Diptera</taxon>
        <taxon>Nematocera</taxon>
        <taxon>Culicoidea</taxon>
        <taxon>Culicidae</taxon>
        <taxon>Anophelinae</taxon>
        <taxon>Anopheles</taxon>
    </lineage>
</organism>
<dbReference type="EnsemblMetazoa" id="AEPI000019-RA">
    <property type="protein sequence ID" value="AEPI000019-PA"/>
    <property type="gene ID" value="AEPI000019"/>
</dbReference>
<keyword evidence="3" id="KW-1185">Reference proteome</keyword>
<dbReference type="Proteomes" id="UP000075885">
    <property type="component" value="Unassembled WGS sequence"/>
</dbReference>
<accession>A0A182NZD9</accession>
<name>A0A182NZD9_9DIPT</name>
<evidence type="ECO:0000313" key="2">
    <source>
        <dbReference type="EnsemblMetazoa" id="AEPI000019-PA"/>
    </source>
</evidence>
<evidence type="ECO:0000256" key="1">
    <source>
        <dbReference type="SAM" id="Phobius"/>
    </source>
</evidence>
<feature type="transmembrane region" description="Helical" evidence="1">
    <location>
        <begin position="21"/>
        <end position="43"/>
    </location>
</feature>
<keyword evidence="1" id="KW-0472">Membrane</keyword>